<name>A0AAE9ZFY9_9PROT</name>
<dbReference type="SUPFAM" id="SSF53335">
    <property type="entry name" value="S-adenosyl-L-methionine-dependent methyltransferases"/>
    <property type="match status" value="1"/>
</dbReference>
<dbReference type="InterPro" id="IPR029063">
    <property type="entry name" value="SAM-dependent_MTases_sf"/>
</dbReference>
<keyword evidence="2" id="KW-0808">Transferase</keyword>
<dbReference type="EMBL" id="CP118166">
    <property type="protein sequence ID" value="WDI33125.1"/>
    <property type="molecule type" value="Genomic_DNA"/>
</dbReference>
<dbReference type="AlphaFoldDB" id="A0AAE9ZFY9"/>
<accession>A0AAE9ZFY9</accession>
<keyword evidence="2" id="KW-0489">Methyltransferase</keyword>
<dbReference type="RefSeq" id="WP_274495089.1">
    <property type="nucleotide sequence ID" value="NZ_CP118166.1"/>
</dbReference>
<dbReference type="Pfam" id="PF05050">
    <property type="entry name" value="Methyltransf_21"/>
    <property type="match status" value="1"/>
</dbReference>
<dbReference type="Proteomes" id="UP001214043">
    <property type="component" value="Chromosome"/>
</dbReference>
<dbReference type="GO" id="GO:0032259">
    <property type="term" value="P:methylation"/>
    <property type="evidence" value="ECO:0007669"/>
    <property type="project" value="UniProtKB-KW"/>
</dbReference>
<feature type="domain" description="Methyltransferase FkbM" evidence="1">
    <location>
        <begin position="83"/>
        <end position="236"/>
    </location>
</feature>
<organism evidence="2 3">
    <name type="scientific">Hyphococcus flavus</name>
    <dbReference type="NCBI Taxonomy" id="1866326"/>
    <lineage>
        <taxon>Bacteria</taxon>
        <taxon>Pseudomonadati</taxon>
        <taxon>Pseudomonadota</taxon>
        <taxon>Alphaproteobacteria</taxon>
        <taxon>Parvularculales</taxon>
        <taxon>Parvularculaceae</taxon>
        <taxon>Hyphococcus</taxon>
    </lineage>
</organism>
<protein>
    <submittedName>
        <fullName evidence="2">FkbM family methyltransferase</fullName>
    </submittedName>
</protein>
<reference evidence="2" key="1">
    <citation type="submission" date="2023-02" db="EMBL/GenBank/DDBJ databases">
        <title>Genome sequence of Hyphococcus flavus.</title>
        <authorList>
            <person name="Rong J.-C."/>
            <person name="Zhao Q."/>
            <person name="Yi M."/>
            <person name="Wu J.-Y."/>
        </authorList>
    </citation>
    <scope>NUCLEOTIDE SEQUENCE</scope>
    <source>
        <strain evidence="2">MCCC 1K03223</strain>
    </source>
</reference>
<evidence type="ECO:0000313" key="2">
    <source>
        <dbReference type="EMBL" id="WDI33125.1"/>
    </source>
</evidence>
<evidence type="ECO:0000313" key="3">
    <source>
        <dbReference type="Proteomes" id="UP001214043"/>
    </source>
</evidence>
<sequence>MKKDRNIQKHTDSVVMRGLRFMLYLFRCLLKPKTIVVDGTRIAIDYKNWSPFMTRRILSGNYELQERKALEQILRPSDRILEIGGGIGLTALTARKFTQDKNITLYEANPALIENIRHNFCLNDAKISLMNAAIVSDDWEEKKATFFIPKNFWSGGLNNNTTDSEKIVVDAIKLRDAIKTHNANVLIMDVEGAECEILREADLTEIDLLCLELHPHYTGRAEAEALILRLQSQGFVPVFPNAEKCVVTLKRVARFDVEPDARLSA</sequence>
<dbReference type="GO" id="GO:0008168">
    <property type="term" value="F:methyltransferase activity"/>
    <property type="evidence" value="ECO:0007669"/>
    <property type="project" value="UniProtKB-KW"/>
</dbReference>
<dbReference type="NCBIfam" id="TIGR01444">
    <property type="entry name" value="fkbM_fam"/>
    <property type="match status" value="1"/>
</dbReference>
<evidence type="ECO:0000259" key="1">
    <source>
        <dbReference type="Pfam" id="PF05050"/>
    </source>
</evidence>
<gene>
    <name evidence="2" type="ORF">PUV54_07935</name>
</gene>
<proteinExistence type="predicted"/>
<keyword evidence="3" id="KW-1185">Reference proteome</keyword>
<dbReference type="KEGG" id="hfl:PUV54_07935"/>
<dbReference type="InterPro" id="IPR006342">
    <property type="entry name" value="FkbM_mtfrase"/>
</dbReference>
<dbReference type="Gene3D" id="3.40.50.150">
    <property type="entry name" value="Vaccinia Virus protein VP39"/>
    <property type="match status" value="1"/>
</dbReference>